<evidence type="ECO:0000313" key="1">
    <source>
        <dbReference type="EMBL" id="RMI29487.1"/>
    </source>
</evidence>
<reference evidence="1 2" key="1">
    <citation type="submission" date="2018-10" db="EMBL/GenBank/DDBJ databases">
        <title>Isolation from cow dung.</title>
        <authorList>
            <person name="Ling L."/>
        </authorList>
    </citation>
    <scope>NUCLEOTIDE SEQUENCE [LARGE SCALE GENOMIC DNA]</scope>
    <source>
        <strain evidence="1 2">NEAU-LL90</strain>
    </source>
</reference>
<name>A0A3M2KV28_9NOCA</name>
<protein>
    <submittedName>
        <fullName evidence="1">Uncharacterized protein</fullName>
    </submittedName>
</protein>
<evidence type="ECO:0000313" key="2">
    <source>
        <dbReference type="Proteomes" id="UP000279275"/>
    </source>
</evidence>
<comment type="caution">
    <text evidence="1">The sequence shown here is derived from an EMBL/GenBank/DDBJ whole genome shotgun (WGS) entry which is preliminary data.</text>
</comment>
<gene>
    <name evidence="1" type="ORF">EBN03_25755</name>
</gene>
<sequence length="119" mass="12638">MALLAESIRSVIIDGGRVSTVAEALAFANRVAALQDQVDNADLPEDERPSVCAGMERAVELGRSALARTILGSCPGVDATARADAAALQRELAAIGRRYRMAKVVVPSARNTWGKRTVY</sequence>
<proteinExistence type="predicted"/>
<dbReference type="AlphaFoldDB" id="A0A3M2KV28"/>
<keyword evidence="2" id="KW-1185">Reference proteome</keyword>
<dbReference type="Proteomes" id="UP000279275">
    <property type="component" value="Unassembled WGS sequence"/>
</dbReference>
<organism evidence="1 2">
    <name type="scientific">Nocardia stercoris</name>
    <dbReference type="NCBI Taxonomy" id="2483361"/>
    <lineage>
        <taxon>Bacteria</taxon>
        <taxon>Bacillati</taxon>
        <taxon>Actinomycetota</taxon>
        <taxon>Actinomycetes</taxon>
        <taxon>Mycobacteriales</taxon>
        <taxon>Nocardiaceae</taxon>
        <taxon>Nocardia</taxon>
    </lineage>
</organism>
<dbReference type="RefSeq" id="WP_122190719.1">
    <property type="nucleotide sequence ID" value="NZ_RFFH01000014.1"/>
</dbReference>
<dbReference type="EMBL" id="RFFH01000014">
    <property type="protein sequence ID" value="RMI29487.1"/>
    <property type="molecule type" value="Genomic_DNA"/>
</dbReference>
<accession>A0A3M2KV28</accession>